<protein>
    <submittedName>
        <fullName evidence="7">SNF2 family N-terminal domain-containing protein</fullName>
    </submittedName>
</protein>
<keyword evidence="3" id="KW-0067">ATP-binding</keyword>
<dbReference type="SUPFAM" id="SSF52540">
    <property type="entry name" value="P-loop containing nucleoside triphosphate hydrolases"/>
    <property type="match status" value="2"/>
</dbReference>
<evidence type="ECO:0000256" key="4">
    <source>
        <dbReference type="SAM" id="MobiDB-lite"/>
    </source>
</evidence>
<evidence type="ECO:0000256" key="2">
    <source>
        <dbReference type="ARBA" id="ARBA00022801"/>
    </source>
</evidence>
<dbReference type="Gene3D" id="3.40.50.300">
    <property type="entry name" value="P-loop containing nucleotide triphosphate hydrolases"/>
    <property type="match status" value="1"/>
</dbReference>
<organism evidence="7 8">
    <name type="scientific">Dactylonectria estremocensis</name>
    <dbReference type="NCBI Taxonomy" id="1079267"/>
    <lineage>
        <taxon>Eukaryota</taxon>
        <taxon>Fungi</taxon>
        <taxon>Dikarya</taxon>
        <taxon>Ascomycota</taxon>
        <taxon>Pezizomycotina</taxon>
        <taxon>Sordariomycetes</taxon>
        <taxon>Hypocreomycetidae</taxon>
        <taxon>Hypocreales</taxon>
        <taxon>Nectriaceae</taxon>
        <taxon>Dactylonectria</taxon>
    </lineage>
</organism>
<dbReference type="Pfam" id="PF00271">
    <property type="entry name" value="Helicase_C"/>
    <property type="match status" value="1"/>
</dbReference>
<proteinExistence type="predicted"/>
<dbReference type="AlphaFoldDB" id="A0A9P9IE28"/>
<dbReference type="GO" id="GO:0008094">
    <property type="term" value="F:ATP-dependent activity, acting on DNA"/>
    <property type="evidence" value="ECO:0007669"/>
    <property type="project" value="TreeGrafter"/>
</dbReference>
<dbReference type="InterPro" id="IPR050628">
    <property type="entry name" value="SNF2_RAD54_helicase_TF"/>
</dbReference>
<dbReference type="PANTHER" id="PTHR45626">
    <property type="entry name" value="TRANSCRIPTION TERMINATION FACTOR 2-RELATED"/>
    <property type="match status" value="1"/>
</dbReference>
<dbReference type="InterPro" id="IPR000330">
    <property type="entry name" value="SNF2_N"/>
</dbReference>
<name>A0A9P9IE28_9HYPO</name>
<keyword evidence="2" id="KW-0378">Hydrolase</keyword>
<feature type="domain" description="Helicase C-terminal" evidence="6">
    <location>
        <begin position="665"/>
        <end position="822"/>
    </location>
</feature>
<dbReference type="EMBL" id="JAGMUU010000036">
    <property type="protein sequence ID" value="KAH7116477.1"/>
    <property type="molecule type" value="Genomic_DNA"/>
</dbReference>
<reference evidence="7" key="1">
    <citation type="journal article" date="2021" name="Nat. Commun.">
        <title>Genetic determinants of endophytism in the Arabidopsis root mycobiome.</title>
        <authorList>
            <person name="Mesny F."/>
            <person name="Miyauchi S."/>
            <person name="Thiergart T."/>
            <person name="Pickel B."/>
            <person name="Atanasova L."/>
            <person name="Karlsson M."/>
            <person name="Huettel B."/>
            <person name="Barry K.W."/>
            <person name="Haridas S."/>
            <person name="Chen C."/>
            <person name="Bauer D."/>
            <person name="Andreopoulos W."/>
            <person name="Pangilinan J."/>
            <person name="LaButti K."/>
            <person name="Riley R."/>
            <person name="Lipzen A."/>
            <person name="Clum A."/>
            <person name="Drula E."/>
            <person name="Henrissat B."/>
            <person name="Kohler A."/>
            <person name="Grigoriev I.V."/>
            <person name="Martin F.M."/>
            <person name="Hacquard S."/>
        </authorList>
    </citation>
    <scope>NUCLEOTIDE SEQUENCE</scope>
    <source>
        <strain evidence="7">MPI-CAGE-AT-0021</strain>
    </source>
</reference>
<sequence length="832" mass="92739">MPKQRHPGNGGEYLSPRTPEKRPRSGNTSAAASDVDREIEIIERRIVEEAEYICYGALCDAKAQLSFEAGFTPKFPPWSRFYMFRLNFRSCNYHLIHVDGLTEYEVGTLDLVTTHQLRNLRVFSGVSITAVIPSTSLSNTFGKRARKNVIVDVSVNILGPRSLIDRVGEALEADSVCLQHPVSLEMGFEYINPQYYYSGRERHDLRTLIGPTAVDTGALRISNEIENVLFSLDGCHETIAPTEHIDLAGMEKCGAEFIQTKLKRGILADTMGLGKTLTMLSAIARSKHIAAEMERFSHQERSTPQPVTRATLIIVTSRQVLDVWMAEINRHLKPGALGVLVFHGAGRSKEAEALLGYDVVLTTYHTVAYDWAKGSRVLQDITWYRVVLDEAHSIRNQLSQQFKSVEELRADRRWCISATPIQNSLYDLRSLLRFLHFEPFASSATFEKYILQPIRDATPDSFRNLRLILRALCIRRTSSLLNLPESTIEEVAVHLSSHERELYNGILRDCRDEIDKIVSSSNAGNKKFNVFFTTIMKLRRLCNHGTMGPRQVNSISFPMRIPGSGIRDMTPEVPFCQLCNENNADTRILLDGLEACPSCSRCLITEEEVDSGPDGPSDSPFLCTLRVPSTSHGLVTGGLSPLFPGTPSPRSASDQAIFSSKLTAVVEDILRSLPGSKSIVFTSWRSTIDMLSDMLSQHQVPYLRIDGRVQCSDRINIISTFQQTHEARVLLMSIHTGAVGLTLTAANRVHVVEPQWNPSVEEQAIARALRIGQEQNVTVIRYVAKNTIEENIIALQRKKSQLARFSLDAEAAGGASGLDDLKFVLDTGHDTG</sequence>
<feature type="domain" description="Helicase ATP-binding" evidence="5">
    <location>
        <begin position="256"/>
        <end position="438"/>
    </location>
</feature>
<dbReference type="PANTHER" id="PTHR45626:SF22">
    <property type="entry name" value="DNA REPAIR PROTEIN RAD5"/>
    <property type="match status" value="1"/>
</dbReference>
<evidence type="ECO:0000259" key="6">
    <source>
        <dbReference type="PROSITE" id="PS51194"/>
    </source>
</evidence>
<keyword evidence="8" id="KW-1185">Reference proteome</keyword>
<dbReference type="Gene3D" id="3.40.50.10810">
    <property type="entry name" value="Tandem AAA-ATPase domain"/>
    <property type="match status" value="1"/>
</dbReference>
<accession>A0A9P9IE28</accession>
<dbReference type="PROSITE" id="PS51194">
    <property type="entry name" value="HELICASE_CTER"/>
    <property type="match status" value="1"/>
</dbReference>
<dbReference type="GO" id="GO:0016787">
    <property type="term" value="F:hydrolase activity"/>
    <property type="evidence" value="ECO:0007669"/>
    <property type="project" value="UniProtKB-KW"/>
</dbReference>
<evidence type="ECO:0000313" key="8">
    <source>
        <dbReference type="Proteomes" id="UP000717696"/>
    </source>
</evidence>
<keyword evidence="1" id="KW-0547">Nucleotide-binding</keyword>
<dbReference type="CDD" id="cd18008">
    <property type="entry name" value="DEXDc_SHPRH-like"/>
    <property type="match status" value="1"/>
</dbReference>
<dbReference type="GO" id="GO:0005524">
    <property type="term" value="F:ATP binding"/>
    <property type="evidence" value="ECO:0007669"/>
    <property type="project" value="UniProtKB-KW"/>
</dbReference>
<dbReference type="PROSITE" id="PS51192">
    <property type="entry name" value="HELICASE_ATP_BIND_1"/>
    <property type="match status" value="1"/>
</dbReference>
<dbReference type="CDD" id="cd18793">
    <property type="entry name" value="SF2_C_SNF"/>
    <property type="match status" value="1"/>
</dbReference>
<evidence type="ECO:0000259" key="5">
    <source>
        <dbReference type="PROSITE" id="PS51192"/>
    </source>
</evidence>
<evidence type="ECO:0000256" key="3">
    <source>
        <dbReference type="ARBA" id="ARBA00022840"/>
    </source>
</evidence>
<dbReference type="InterPro" id="IPR038718">
    <property type="entry name" value="SNF2-like_sf"/>
</dbReference>
<dbReference type="InterPro" id="IPR027417">
    <property type="entry name" value="P-loop_NTPase"/>
</dbReference>
<evidence type="ECO:0000256" key="1">
    <source>
        <dbReference type="ARBA" id="ARBA00022741"/>
    </source>
</evidence>
<dbReference type="GO" id="GO:0005634">
    <property type="term" value="C:nucleus"/>
    <property type="evidence" value="ECO:0007669"/>
    <property type="project" value="TreeGrafter"/>
</dbReference>
<evidence type="ECO:0000313" key="7">
    <source>
        <dbReference type="EMBL" id="KAH7116477.1"/>
    </source>
</evidence>
<comment type="caution">
    <text evidence="7">The sequence shown here is derived from an EMBL/GenBank/DDBJ whole genome shotgun (WGS) entry which is preliminary data.</text>
</comment>
<dbReference type="InterPro" id="IPR014001">
    <property type="entry name" value="Helicase_ATP-bd"/>
</dbReference>
<dbReference type="InterPro" id="IPR001650">
    <property type="entry name" value="Helicase_C-like"/>
</dbReference>
<dbReference type="OrthoDB" id="448448at2759"/>
<dbReference type="SMART" id="SM00490">
    <property type="entry name" value="HELICc"/>
    <property type="match status" value="1"/>
</dbReference>
<dbReference type="GO" id="GO:0006281">
    <property type="term" value="P:DNA repair"/>
    <property type="evidence" value="ECO:0007669"/>
    <property type="project" value="TreeGrafter"/>
</dbReference>
<gene>
    <name evidence="7" type="ORF">B0J13DRAFT_613365</name>
</gene>
<dbReference type="InterPro" id="IPR049730">
    <property type="entry name" value="SNF2/RAD54-like_C"/>
</dbReference>
<dbReference type="Proteomes" id="UP000717696">
    <property type="component" value="Unassembled WGS sequence"/>
</dbReference>
<dbReference type="SMART" id="SM00487">
    <property type="entry name" value="DEXDc"/>
    <property type="match status" value="1"/>
</dbReference>
<dbReference type="Pfam" id="PF00176">
    <property type="entry name" value="SNF2-rel_dom"/>
    <property type="match status" value="1"/>
</dbReference>
<feature type="region of interest" description="Disordered" evidence="4">
    <location>
        <begin position="1"/>
        <end position="32"/>
    </location>
</feature>